<dbReference type="SUPFAM" id="SSF55469">
    <property type="entry name" value="FMN-dependent nitroreductase-like"/>
    <property type="match status" value="1"/>
</dbReference>
<evidence type="ECO:0000259" key="1">
    <source>
        <dbReference type="Pfam" id="PF00881"/>
    </source>
</evidence>
<keyword evidence="3" id="KW-1185">Reference proteome</keyword>
<proteinExistence type="predicted"/>
<dbReference type="GO" id="GO:0016491">
    <property type="term" value="F:oxidoreductase activity"/>
    <property type="evidence" value="ECO:0007669"/>
    <property type="project" value="InterPro"/>
</dbReference>
<accession>A0A839A2X6</accession>
<dbReference type="InterPro" id="IPR029479">
    <property type="entry name" value="Nitroreductase"/>
</dbReference>
<dbReference type="RefSeq" id="WP_218929998.1">
    <property type="nucleotide sequence ID" value="NZ_JACAOA010000001.1"/>
</dbReference>
<comment type="caution">
    <text evidence="2">The sequence shown here is derived from an EMBL/GenBank/DDBJ whole genome shotgun (WGS) entry which is preliminary data.</text>
</comment>
<evidence type="ECO:0000313" key="3">
    <source>
        <dbReference type="Proteomes" id="UP000571018"/>
    </source>
</evidence>
<dbReference type="EMBL" id="JACAOA010000001">
    <property type="protein sequence ID" value="MBA5728261.1"/>
    <property type="molecule type" value="Genomic_DNA"/>
</dbReference>
<dbReference type="AlphaFoldDB" id="A0A839A2X6"/>
<protein>
    <recommendedName>
        <fullName evidence="1">Nitroreductase domain-containing protein</fullName>
    </recommendedName>
</protein>
<sequence>MIQTLLTKEEIVSRIREGAREIPSASNSQTTRLVVLFGEDIVKFWDHILDVQKDVMQGTMWDMFLSVYGRC</sequence>
<name>A0A839A2X6_9LACT</name>
<dbReference type="Proteomes" id="UP000571018">
    <property type="component" value="Unassembled WGS sequence"/>
</dbReference>
<organism evidence="2 3">
    <name type="scientific">Ruoffia halotolerans</name>
    <dbReference type="NCBI Taxonomy" id="2748684"/>
    <lineage>
        <taxon>Bacteria</taxon>
        <taxon>Bacillati</taxon>
        <taxon>Bacillota</taxon>
        <taxon>Bacilli</taxon>
        <taxon>Lactobacillales</taxon>
        <taxon>Aerococcaceae</taxon>
        <taxon>Ruoffia</taxon>
    </lineage>
</organism>
<dbReference type="InterPro" id="IPR000415">
    <property type="entry name" value="Nitroreductase-like"/>
</dbReference>
<gene>
    <name evidence="2" type="ORF">HW423_00465</name>
</gene>
<dbReference type="Gene3D" id="3.40.109.10">
    <property type="entry name" value="NADH Oxidase"/>
    <property type="match status" value="1"/>
</dbReference>
<dbReference type="Pfam" id="PF00881">
    <property type="entry name" value="Nitroreductase"/>
    <property type="match status" value="1"/>
</dbReference>
<reference evidence="2 3" key="1">
    <citation type="submission" date="2020-06" db="EMBL/GenBank/DDBJ databases">
        <title>Reclassification of Facklamia ignava, Facklamia soureckii and Facklami tabacinasalis as Falseniella iganva gen. nov., comb. nov., Hutsoniella ignava gen. nov., comb. nov., and Ruoffia tabacinasalis gen. nov., comb. nov and description of Ruoffia haltotolerans sp. nov., isolated from hypersaline Inland Sea of Qatar.</title>
        <authorList>
            <person name="Fotedar R."/>
            <person name="Sankaranarayanan K."/>
            <person name="Lawson P."/>
            <person name="Caldwell M."/>
            <person name="Zeyara A."/>
            <person name="Al Malki A."/>
            <person name="Ali M."/>
        </authorList>
    </citation>
    <scope>NUCLEOTIDE SEQUENCE [LARGE SCALE GENOMIC DNA]</scope>
    <source>
        <strain evidence="2 3">INB8</strain>
    </source>
</reference>
<feature type="domain" description="Nitroreductase" evidence="1">
    <location>
        <begin position="9"/>
        <end position="53"/>
    </location>
</feature>
<evidence type="ECO:0000313" key="2">
    <source>
        <dbReference type="EMBL" id="MBA5728261.1"/>
    </source>
</evidence>